<dbReference type="RefSeq" id="WP_106853343.1">
    <property type="nucleotide sequence ID" value="NZ_OGTP01000002.1"/>
</dbReference>
<keyword evidence="1" id="KW-0472">Membrane</keyword>
<proteinExistence type="predicted"/>
<evidence type="ECO:0000313" key="2">
    <source>
        <dbReference type="EMBL" id="SPB13569.1"/>
    </source>
</evidence>
<keyword evidence="1" id="KW-0812">Transmembrane</keyword>
<dbReference type="EMBL" id="OGTP01000002">
    <property type="protein sequence ID" value="SPB13569.1"/>
    <property type="molecule type" value="Genomic_DNA"/>
</dbReference>
<dbReference type="Proteomes" id="UP000238169">
    <property type="component" value="Unassembled WGS sequence"/>
</dbReference>
<dbReference type="OrthoDB" id="116415at2"/>
<evidence type="ECO:0000256" key="1">
    <source>
        <dbReference type="SAM" id="Phobius"/>
    </source>
</evidence>
<protein>
    <recommendedName>
        <fullName evidence="4">DUF4239 domain-containing protein</fullName>
    </recommendedName>
</protein>
<gene>
    <name evidence="2" type="ORF">NOV72_00833</name>
</gene>
<name>A0A2U3I0E6_9BURK</name>
<feature type="transmembrane region" description="Helical" evidence="1">
    <location>
        <begin position="182"/>
        <end position="201"/>
    </location>
</feature>
<keyword evidence="3" id="KW-1185">Reference proteome</keyword>
<feature type="transmembrane region" description="Helical" evidence="1">
    <location>
        <begin position="207"/>
        <end position="228"/>
    </location>
</feature>
<sequence>MAAFVDHPDVLFVVLLLVFIAAVLFGAFVLRRIAPLPVDERDDFSVVQTATLTLLALLIGFSLSMAVNRYDQRKNLEEGEANAIGTEYARADLTVARMSAPMKAALVRYVRLRLADFRTRDRAELTRINRDTANAQSELWKMATQVGKDMPTPIGALVVAGMNDVLNSQDYSEAARKNRIPIGAWILMLVIALCGCAVQGYGAKGKLRRGLLVLILPVTVALSLALIADIDSPRGGIIHVDPVNLARLIRALEP</sequence>
<organism evidence="2 3">
    <name type="scientific">Caballeronia novacaledonica</name>
    <dbReference type="NCBI Taxonomy" id="1544861"/>
    <lineage>
        <taxon>Bacteria</taxon>
        <taxon>Pseudomonadati</taxon>
        <taxon>Pseudomonadota</taxon>
        <taxon>Betaproteobacteria</taxon>
        <taxon>Burkholderiales</taxon>
        <taxon>Burkholderiaceae</taxon>
        <taxon>Caballeronia</taxon>
    </lineage>
</organism>
<feature type="transmembrane region" description="Helical" evidence="1">
    <location>
        <begin position="46"/>
        <end position="67"/>
    </location>
</feature>
<feature type="transmembrane region" description="Helical" evidence="1">
    <location>
        <begin position="12"/>
        <end position="34"/>
    </location>
</feature>
<dbReference type="Pfam" id="PF14023">
    <property type="entry name" value="Bestrophin-like"/>
    <property type="match status" value="1"/>
</dbReference>
<reference evidence="3" key="1">
    <citation type="submission" date="2018-01" db="EMBL/GenBank/DDBJ databases">
        <authorList>
            <person name="Peeters C."/>
        </authorList>
    </citation>
    <scope>NUCLEOTIDE SEQUENCE [LARGE SCALE GENOMIC DNA]</scope>
</reference>
<dbReference type="InterPro" id="IPR025333">
    <property type="entry name" value="DUF4239"/>
</dbReference>
<keyword evidence="1" id="KW-1133">Transmembrane helix</keyword>
<accession>A0A2U3I0E6</accession>
<evidence type="ECO:0000313" key="3">
    <source>
        <dbReference type="Proteomes" id="UP000238169"/>
    </source>
</evidence>
<evidence type="ECO:0008006" key="4">
    <source>
        <dbReference type="Google" id="ProtNLM"/>
    </source>
</evidence>
<dbReference type="AlphaFoldDB" id="A0A2U3I0E6"/>